<dbReference type="Proteomes" id="UP000245708">
    <property type="component" value="Unassembled WGS sequence"/>
</dbReference>
<accession>A0A316GLL2</accession>
<evidence type="ECO:0000313" key="1">
    <source>
        <dbReference type="EMBL" id="PWK60819.1"/>
    </source>
</evidence>
<dbReference type="EMBL" id="QGGW01000003">
    <property type="protein sequence ID" value="PWK60819.1"/>
    <property type="molecule type" value="Genomic_DNA"/>
</dbReference>
<reference evidence="1 2" key="1">
    <citation type="submission" date="2018-05" db="EMBL/GenBank/DDBJ databases">
        <title>Genomic Encyclopedia of Type Strains, Phase IV (KMG-IV): sequencing the most valuable type-strain genomes for metagenomic binning, comparative biology and taxonomic classification.</title>
        <authorList>
            <person name="Goeker M."/>
        </authorList>
    </citation>
    <scope>NUCLEOTIDE SEQUENCE [LARGE SCALE GENOMIC DNA]</scope>
    <source>
        <strain evidence="1 2">DSM 16097</strain>
    </source>
</reference>
<proteinExistence type="predicted"/>
<dbReference type="InterPro" id="IPR029063">
    <property type="entry name" value="SAM-dependent_MTases_sf"/>
</dbReference>
<evidence type="ECO:0008006" key="3">
    <source>
        <dbReference type="Google" id="ProtNLM"/>
    </source>
</evidence>
<keyword evidence="2" id="KW-1185">Reference proteome</keyword>
<dbReference type="Gene3D" id="3.40.50.150">
    <property type="entry name" value="Vaccinia Virus protein VP39"/>
    <property type="match status" value="1"/>
</dbReference>
<dbReference type="OrthoDB" id="7836265at2"/>
<name>A0A316GLL2_9RHOB</name>
<sequence length="225" mass="25663">MRKLLDRVVRPFGLRVIKAHHAEMVYQHEYSGGYAQYRDVQITHNKRKLQNVWADDTTLSVIATDLKARGLGANGICHGARNGYEVEWFRKTLQGDVIGTDISETATDFPNMHVWDFQNENSDWAGKFDFVYTNSLDQAMEPQHALSAWTKQLAPNGRIYIEHTMAHAPQGAGEMDPFGAHPMAMPYLIFTWGRGQYRLADILEIPAKQNNAQRAWVFVLERAQS</sequence>
<comment type="caution">
    <text evidence="1">The sequence shown here is derived from an EMBL/GenBank/DDBJ whole genome shotgun (WGS) entry which is preliminary data.</text>
</comment>
<organism evidence="1 2">
    <name type="scientific">Roseicyclus mahoneyensis</name>
    <dbReference type="NCBI Taxonomy" id="164332"/>
    <lineage>
        <taxon>Bacteria</taxon>
        <taxon>Pseudomonadati</taxon>
        <taxon>Pseudomonadota</taxon>
        <taxon>Alphaproteobacteria</taxon>
        <taxon>Rhodobacterales</taxon>
        <taxon>Roseobacteraceae</taxon>
        <taxon>Roseicyclus</taxon>
    </lineage>
</organism>
<dbReference type="SUPFAM" id="SSF53335">
    <property type="entry name" value="S-adenosyl-L-methionine-dependent methyltransferases"/>
    <property type="match status" value="1"/>
</dbReference>
<protein>
    <recommendedName>
        <fullName evidence="3">Methyltransferase family protein</fullName>
    </recommendedName>
</protein>
<dbReference type="AlphaFoldDB" id="A0A316GLL2"/>
<dbReference type="RefSeq" id="WP_109666899.1">
    <property type="nucleotide sequence ID" value="NZ_QGGW01000003.1"/>
</dbReference>
<gene>
    <name evidence="1" type="ORF">C7455_10316</name>
</gene>
<evidence type="ECO:0000313" key="2">
    <source>
        <dbReference type="Proteomes" id="UP000245708"/>
    </source>
</evidence>